<evidence type="ECO:0000256" key="3">
    <source>
        <dbReference type="ARBA" id="ARBA00022448"/>
    </source>
</evidence>
<dbReference type="EMBL" id="VBRY01000001">
    <property type="protein sequence ID" value="TLS69159.1"/>
    <property type="molecule type" value="Genomic_DNA"/>
</dbReference>
<accession>A0A5R9GWT4</accession>
<keyword evidence="4" id="KW-1003">Cell membrane</keyword>
<feature type="transmembrane region" description="Helical" evidence="10">
    <location>
        <begin position="7"/>
        <end position="25"/>
    </location>
</feature>
<dbReference type="PANTHER" id="PTHR30433">
    <property type="entry name" value="CHEMOTAXIS PROTEIN MOTA"/>
    <property type="match status" value="1"/>
</dbReference>
<gene>
    <name evidence="12" type="ORF">FEF65_01340</name>
</gene>
<evidence type="ECO:0000256" key="7">
    <source>
        <dbReference type="ARBA" id="ARBA00022989"/>
    </source>
</evidence>
<evidence type="ECO:0000256" key="9">
    <source>
        <dbReference type="SAM" id="MobiDB-lite"/>
    </source>
</evidence>
<keyword evidence="7 10" id="KW-1133">Transmembrane helix</keyword>
<evidence type="ECO:0000259" key="11">
    <source>
        <dbReference type="Pfam" id="PF01618"/>
    </source>
</evidence>
<evidence type="ECO:0000256" key="5">
    <source>
        <dbReference type="ARBA" id="ARBA00022692"/>
    </source>
</evidence>
<comment type="similarity">
    <text evidence="2">Belongs to the MotA family.</text>
</comment>
<dbReference type="InterPro" id="IPR047055">
    <property type="entry name" value="MotA-like"/>
</dbReference>
<feature type="domain" description="MotA/TolQ/ExbB proton channel" evidence="11">
    <location>
        <begin position="101"/>
        <end position="221"/>
    </location>
</feature>
<keyword evidence="3" id="KW-0813">Transport</keyword>
<dbReference type="RefSeq" id="WP_138238095.1">
    <property type="nucleotide sequence ID" value="NZ_VBRY01000001.1"/>
</dbReference>
<comment type="subcellular location">
    <subcellularLocation>
        <location evidence="1">Cell membrane</location>
        <topology evidence="1">Multi-pass membrane protein</topology>
    </subcellularLocation>
</comment>
<evidence type="ECO:0000256" key="6">
    <source>
        <dbReference type="ARBA" id="ARBA00022779"/>
    </source>
</evidence>
<dbReference type="Proteomes" id="UP000306585">
    <property type="component" value="Unassembled WGS sequence"/>
</dbReference>
<keyword evidence="13" id="KW-1185">Reference proteome</keyword>
<sequence>MDLSTIAGIMVGIGLIVLSVFLSAVQPDIYLNMPGLLIVIGGTIAATLVSFPTHELTKVFRVLGNAFRSHEYSIQDDISEIAHAARLRRHGDLARIEDQLERIPNPFLKTAIQLVIDNTPTDEIVNILQWRIKRLREQERAEAHIFHVMSVYAPAFGMFGTLVGMVNMLFGINGPDMLNVGHNMAVALMTTLYGLILSNLIFKPIAIKLERRTEKRAMIMRMIVEGTIMLAGNRSPVFIRETLKSFSAHHDDELRRGSSSTGADELEQPGRRASKQQRNLDDDF</sequence>
<dbReference type="Pfam" id="PF01618">
    <property type="entry name" value="MotA_ExbB"/>
    <property type="match status" value="1"/>
</dbReference>
<reference evidence="12 13" key="1">
    <citation type="journal article" date="2019" name="Appl. Environ. Microbiol.">
        <title>Environmental Evidence and Genomic Insight of Iron-oxidizing Bacteria Preference Towards More Corrosion Resistant Stainless Steel at Higher Salinities.</title>
        <authorList>
            <person name="Garrison C.E."/>
            <person name="Price K.A."/>
            <person name="Field E.K."/>
        </authorList>
    </citation>
    <scope>NUCLEOTIDE SEQUENCE [LARGE SCALE GENOMIC DNA]</scope>
    <source>
        <strain evidence="12 13">P3</strain>
    </source>
</reference>
<proteinExistence type="inferred from homology"/>
<evidence type="ECO:0000256" key="4">
    <source>
        <dbReference type="ARBA" id="ARBA00022475"/>
    </source>
</evidence>
<dbReference type="PANTHER" id="PTHR30433:SF2">
    <property type="entry name" value="MOTILITY PROTEIN A"/>
    <property type="match status" value="1"/>
</dbReference>
<keyword evidence="6" id="KW-0283">Flagellar rotation</keyword>
<dbReference type="PROSITE" id="PS01307">
    <property type="entry name" value="MOTA"/>
    <property type="match status" value="1"/>
</dbReference>
<dbReference type="OrthoDB" id="9806929at2"/>
<protein>
    <submittedName>
        <fullName evidence="12">Chemotaxis protein MotA</fullName>
    </submittedName>
</protein>
<dbReference type="GO" id="GO:0005886">
    <property type="term" value="C:plasma membrane"/>
    <property type="evidence" value="ECO:0007669"/>
    <property type="project" value="UniProtKB-SubCell"/>
</dbReference>
<keyword evidence="8 10" id="KW-0472">Membrane</keyword>
<keyword evidence="5 10" id="KW-0812">Transmembrane</keyword>
<dbReference type="AlphaFoldDB" id="A0A5R9GWT4"/>
<evidence type="ECO:0000313" key="13">
    <source>
        <dbReference type="Proteomes" id="UP000306585"/>
    </source>
</evidence>
<evidence type="ECO:0000256" key="8">
    <source>
        <dbReference type="ARBA" id="ARBA00023136"/>
    </source>
</evidence>
<dbReference type="InterPro" id="IPR000540">
    <property type="entry name" value="Flag_MotA_CS"/>
</dbReference>
<evidence type="ECO:0000256" key="10">
    <source>
        <dbReference type="SAM" id="Phobius"/>
    </source>
</evidence>
<evidence type="ECO:0000256" key="2">
    <source>
        <dbReference type="ARBA" id="ARBA00008038"/>
    </source>
</evidence>
<dbReference type="GO" id="GO:0071978">
    <property type="term" value="P:bacterial-type flagellum-dependent swarming motility"/>
    <property type="evidence" value="ECO:0007669"/>
    <property type="project" value="InterPro"/>
</dbReference>
<evidence type="ECO:0000256" key="1">
    <source>
        <dbReference type="ARBA" id="ARBA00004651"/>
    </source>
</evidence>
<name>A0A5R9GWT4_9PROT</name>
<dbReference type="GO" id="GO:0006935">
    <property type="term" value="P:chemotaxis"/>
    <property type="evidence" value="ECO:0007669"/>
    <property type="project" value="InterPro"/>
</dbReference>
<feature type="region of interest" description="Disordered" evidence="9">
    <location>
        <begin position="250"/>
        <end position="284"/>
    </location>
</feature>
<dbReference type="InterPro" id="IPR002898">
    <property type="entry name" value="MotA_ExbB_proton_chnl"/>
</dbReference>
<evidence type="ECO:0000313" key="12">
    <source>
        <dbReference type="EMBL" id="TLS69159.1"/>
    </source>
</evidence>
<organism evidence="12 13">
    <name type="scientific">Mariprofundus erugo</name>
    <dbReference type="NCBI Taxonomy" id="2528639"/>
    <lineage>
        <taxon>Bacteria</taxon>
        <taxon>Pseudomonadati</taxon>
        <taxon>Pseudomonadota</taxon>
        <taxon>Candidatius Mariprofundia</taxon>
        <taxon>Mariprofundales</taxon>
        <taxon>Mariprofundaceae</taxon>
        <taxon>Mariprofundus</taxon>
    </lineage>
</organism>
<feature type="transmembrane region" description="Helical" evidence="10">
    <location>
        <begin position="143"/>
        <end position="172"/>
    </location>
</feature>
<feature type="transmembrane region" description="Helical" evidence="10">
    <location>
        <begin position="31"/>
        <end position="51"/>
    </location>
</feature>
<feature type="transmembrane region" description="Helical" evidence="10">
    <location>
        <begin position="184"/>
        <end position="202"/>
    </location>
</feature>
<comment type="caution">
    <text evidence="12">The sequence shown here is derived from an EMBL/GenBank/DDBJ whole genome shotgun (WGS) entry which is preliminary data.</text>
</comment>